<dbReference type="VEuPathDB" id="FungiDB:sscle_04g032090"/>
<evidence type="ECO:0000313" key="2">
    <source>
        <dbReference type="EMBL" id="APA08439.1"/>
    </source>
</evidence>
<feature type="compositionally biased region" description="Basic and acidic residues" evidence="1">
    <location>
        <begin position="45"/>
        <end position="72"/>
    </location>
</feature>
<sequence>MPTHRSGRSRYTPVTSSSEDSMGDQESSLEACQKAKASSDGHSASTKEAEKLKLENRDEESGKFEKVRRQLPSDDDITFDESDAEPKSDSDSEVNPLIEAENKEEEKGSDTFKRNGSLPLRSHGAYTAPTRGFNGEPQFKYHPCALIEPSGNVENQEEDYGNGRFEKIRRLHQPVGEIDVGLRYASDVESEVESNHKSIYEALSKNEVDHDSNSSVDGVAGEDHEAETASQAAAHLDSLDPLNPPAEQDDARRDANIRANIEKLRD</sequence>
<dbReference type="KEGG" id="ssl:SS1G_02122"/>
<proteinExistence type="predicted"/>
<dbReference type="AlphaFoldDB" id="A0A1D9Q0P9"/>
<feature type="compositionally biased region" description="Basic and acidic residues" evidence="1">
    <location>
        <begin position="100"/>
        <end position="113"/>
    </location>
</feature>
<dbReference type="Proteomes" id="UP000177798">
    <property type="component" value="Chromosome 4"/>
</dbReference>
<feature type="region of interest" description="Disordered" evidence="1">
    <location>
        <begin position="201"/>
        <end position="266"/>
    </location>
</feature>
<feature type="region of interest" description="Disordered" evidence="1">
    <location>
        <begin position="1"/>
        <end position="134"/>
    </location>
</feature>
<name>A0A1D9Q0P9_SCLS1</name>
<reference evidence="3" key="1">
    <citation type="journal article" date="2017" name="Genome Biol. Evol.">
        <title>The complete genome sequence of the phytopathogenic fungus Sclerotinia sclerotiorum reveals insights into the genome architecture of broad host range pathogens.</title>
        <authorList>
            <person name="Derbyshire M."/>
            <person name="Denton-Giles M."/>
            <person name="Hegedus D."/>
            <person name="Seifbarghy S."/>
            <person name="Rollins J."/>
            <person name="van Kan J."/>
            <person name="Seidl M.F."/>
            <person name="Faino L."/>
            <person name="Mbengue M."/>
            <person name="Navaud O."/>
            <person name="Raffaele S."/>
            <person name="Hammond-Kosack K."/>
            <person name="Heard S."/>
            <person name="Oliver R."/>
        </authorList>
    </citation>
    <scope>NUCLEOTIDE SEQUENCE [LARGE SCALE GENOMIC DNA]</scope>
    <source>
        <strain evidence="3">ATCC 18683 / 1980 / Ss-1</strain>
    </source>
</reference>
<feature type="compositionally biased region" description="Basic and acidic residues" evidence="1">
    <location>
        <begin position="249"/>
        <end position="266"/>
    </location>
</feature>
<feature type="compositionally biased region" description="Acidic residues" evidence="1">
    <location>
        <begin position="73"/>
        <end position="83"/>
    </location>
</feature>
<feature type="compositionally biased region" description="Polar residues" evidence="1">
    <location>
        <begin position="12"/>
        <end position="30"/>
    </location>
</feature>
<evidence type="ECO:0000313" key="3">
    <source>
        <dbReference type="Proteomes" id="UP000177798"/>
    </source>
</evidence>
<dbReference type="OrthoDB" id="3548762at2759"/>
<gene>
    <name evidence="2" type="ORF">sscle_04g032090</name>
</gene>
<feature type="compositionally biased region" description="Basic and acidic residues" evidence="1">
    <location>
        <begin position="201"/>
        <end position="212"/>
    </location>
</feature>
<dbReference type="RefSeq" id="XP_001595908.1">
    <property type="nucleotide sequence ID" value="XM_001595858.1"/>
</dbReference>
<evidence type="ECO:0000256" key="1">
    <source>
        <dbReference type="SAM" id="MobiDB-lite"/>
    </source>
</evidence>
<accession>A0A1D9Q0P9</accession>
<protein>
    <submittedName>
        <fullName evidence="2">Uncharacterized protein</fullName>
    </submittedName>
</protein>
<dbReference type="EMBL" id="CP017817">
    <property type="protein sequence ID" value="APA08439.1"/>
    <property type="molecule type" value="Genomic_DNA"/>
</dbReference>
<dbReference type="OMA" id="STITAMW"/>
<organism evidence="2 3">
    <name type="scientific">Sclerotinia sclerotiorum (strain ATCC 18683 / 1980 / Ss-1)</name>
    <name type="common">White mold</name>
    <name type="synonym">Whetzelinia sclerotiorum</name>
    <dbReference type="NCBI Taxonomy" id="665079"/>
    <lineage>
        <taxon>Eukaryota</taxon>
        <taxon>Fungi</taxon>
        <taxon>Dikarya</taxon>
        <taxon>Ascomycota</taxon>
        <taxon>Pezizomycotina</taxon>
        <taxon>Leotiomycetes</taxon>
        <taxon>Helotiales</taxon>
        <taxon>Sclerotiniaceae</taxon>
        <taxon>Sclerotinia</taxon>
    </lineage>
</organism>